<evidence type="ECO:0000256" key="3">
    <source>
        <dbReference type="ARBA" id="ARBA00023235"/>
    </source>
</evidence>
<evidence type="ECO:0000259" key="5">
    <source>
        <dbReference type="PROSITE" id="PS50072"/>
    </source>
</evidence>
<keyword evidence="4" id="KW-0812">Transmembrane</keyword>
<keyword evidence="7" id="KW-1185">Reference proteome</keyword>
<dbReference type="EMBL" id="CP036289">
    <property type="protein sequence ID" value="QDU75022.1"/>
    <property type="molecule type" value="Genomic_DNA"/>
</dbReference>
<dbReference type="InterPro" id="IPR036249">
    <property type="entry name" value="Thioredoxin-like_sf"/>
</dbReference>
<dbReference type="Pfam" id="PF17963">
    <property type="entry name" value="Big_9"/>
    <property type="match status" value="2"/>
</dbReference>
<feature type="transmembrane region" description="Helical" evidence="4">
    <location>
        <begin position="12"/>
        <end position="36"/>
    </location>
</feature>
<dbReference type="PROSITE" id="PS00018">
    <property type="entry name" value="EF_HAND_1"/>
    <property type="match status" value="1"/>
</dbReference>
<keyword evidence="3 6" id="KW-0413">Isomerase</keyword>
<dbReference type="CDD" id="cd02947">
    <property type="entry name" value="TRX_family"/>
    <property type="match status" value="1"/>
</dbReference>
<dbReference type="KEGG" id="bvo:Pan97_20420"/>
<name>A0A518C740_9BACT</name>
<gene>
    <name evidence="6" type="primary">ppiB_1</name>
    <name evidence="6" type="ORF">Pan97_20420</name>
</gene>
<dbReference type="EC" id="5.2.1.8" evidence="1"/>
<dbReference type="Proteomes" id="UP000318626">
    <property type="component" value="Chromosome"/>
</dbReference>
<dbReference type="OrthoDB" id="253961at2"/>
<keyword evidence="2" id="KW-0697">Rotamase</keyword>
<evidence type="ECO:0000256" key="1">
    <source>
        <dbReference type="ARBA" id="ARBA00013194"/>
    </source>
</evidence>
<dbReference type="Gene3D" id="3.40.30.10">
    <property type="entry name" value="Glutaredoxin"/>
    <property type="match status" value="1"/>
</dbReference>
<dbReference type="InterPro" id="IPR024079">
    <property type="entry name" value="MetalloPept_cat_dom_sf"/>
</dbReference>
<reference evidence="7" key="1">
    <citation type="submission" date="2019-02" db="EMBL/GenBank/DDBJ databases">
        <title>Deep-cultivation of Planctomycetes and their phenomic and genomic characterization uncovers novel biology.</title>
        <authorList>
            <person name="Wiegand S."/>
            <person name="Jogler M."/>
            <person name="Boedeker C."/>
            <person name="Pinto D."/>
            <person name="Vollmers J."/>
            <person name="Rivas-Marin E."/>
            <person name="Kohn T."/>
            <person name="Peeters S.H."/>
            <person name="Heuer A."/>
            <person name="Rast P."/>
            <person name="Oberbeckmann S."/>
            <person name="Bunk B."/>
            <person name="Jeske O."/>
            <person name="Meyerdierks A."/>
            <person name="Storesund J.E."/>
            <person name="Kallscheuer N."/>
            <person name="Luecker S."/>
            <person name="Lage O.M."/>
            <person name="Pohl T."/>
            <person name="Merkel B.J."/>
            <person name="Hornburger P."/>
            <person name="Mueller R.-W."/>
            <person name="Bruemmer F."/>
            <person name="Labrenz M."/>
            <person name="Spormann A.M."/>
            <person name="Op den Camp H."/>
            <person name="Overmann J."/>
            <person name="Amann R."/>
            <person name="Jetten M.S.M."/>
            <person name="Mascher T."/>
            <person name="Medema M.H."/>
            <person name="Devos D.P."/>
            <person name="Kaster A.-K."/>
            <person name="Ovreas L."/>
            <person name="Rohde M."/>
            <person name="Galperin M.Y."/>
            <person name="Jogler C."/>
        </authorList>
    </citation>
    <scope>NUCLEOTIDE SEQUENCE [LARGE SCALE GENOMIC DNA]</scope>
    <source>
        <strain evidence="7">Pan97</strain>
    </source>
</reference>
<sequence length="1158" mass="123224">MLDLDPMAIVDSTIFVAVAVVIGLLLTVSAVTAIAMRALRQTPCYADKRRRSQWKVQGQQLESRQLLDGAMGNEALALEGESITVHGVTYDNVDLKALAKAIADSGAIFFGADWCPHCTRQKGMFGDGAADLPFVEVTNPNHTLNQVGSDNNITQLPTWVFADGTRVTGVLEIEELLDYTGLTIPQGEPLYFAEIPDQTGLISGQSYHVALDGYSPSGQPLTYTVTSSSGTVIASVMQGNKSLRIYTSRFGTMEFYLFEQEAGRATSRIIELAESGFYDGLTFHRVFQSFVLQGGDPNGNGTGGSSLPDFKDQFNPNLRHNGTGILSYAKSFDDTNDSQFFIMEGIAPHLDFQHTVFGYMTEGEVVRESISGTPTGSNNLPQWQVVMDEVSTFVDLENGVLRLKIPEGASGTETITVTVSDGQGHTLSRSFDVTYASNENYTSNPYLAFVPDIAMTPGSSHTFQLTATNLDGDELIFYDQSDFDPQNDYLPAYAPNGLVYSVDSSTGLLQVNASAGLAPGVYKIVVAVSNDLDGEIISGLIDYDVIQVTVANRPVLNQDFVNLNEDGSVTFNPLTNDTDSASTLDPASFRFLSQPSVGEVSYDRETGEVTYTPPADFHGTASFQYDAANEFGIYGTPATVTLTVAPINDEPEALDDVFLADRDTATLLPVLKNDDKGPGEANTTVLITLASNATAAGGTVVVVGDNVQYTPAANFTGSDTFTYTIDDDGMESTATVTVDVGDVSNFTITAVRDLTDTGGDSIVDSRPQSDEIIGEWDAFWLEVWITPDGTGGDTVTAASSTLNFDSSIYRATSIVIDSTFTAASGSGVNNGSGTATINVTSSGVTLAAGERIRIGRVRFEPVANGLDAPEIGETLGVDFNTFLTSMTGASLTVDGVGVVNGPTTDVDLPVRLLPMVYDLNDDGKVGVVDFSIYINTIVSSNSSSFVDFDLSGDMYGSGFSFFRSAFGDTHDGVNHAFVWSPVLLKAAMSDMILTTHINVGSSAQSLSTEDVATVTTALPPSVITSSIESDTNVVTIHIVDLPGTQLASTIGNSIYLDANAAGWGWFVDSTPLDSSEFSANSENGRLLASSASAASGKIDLLSVLMHELGHVAGLEHTTDGLMSATISPGERLIDWDQDAFEESFYVSAVDLLFGSEED</sequence>
<evidence type="ECO:0000313" key="7">
    <source>
        <dbReference type="Proteomes" id="UP000318626"/>
    </source>
</evidence>
<dbReference type="PROSITE" id="PS50072">
    <property type="entry name" value="CSA_PPIASE_2"/>
    <property type="match status" value="1"/>
</dbReference>
<dbReference type="InterPro" id="IPR044666">
    <property type="entry name" value="Cyclophilin_A-like"/>
</dbReference>
<dbReference type="InterPro" id="IPR002130">
    <property type="entry name" value="Cyclophilin-type_PPIase_dom"/>
</dbReference>
<dbReference type="PANTHER" id="PTHR45625">
    <property type="entry name" value="PEPTIDYL-PROLYL CIS-TRANS ISOMERASE-RELATED"/>
    <property type="match status" value="1"/>
</dbReference>
<dbReference type="AlphaFoldDB" id="A0A518C740"/>
<accession>A0A518C740</accession>
<dbReference type="CDD" id="cd00317">
    <property type="entry name" value="cyclophilin"/>
    <property type="match status" value="1"/>
</dbReference>
<keyword evidence="4" id="KW-0472">Membrane</keyword>
<dbReference type="PRINTS" id="PR00153">
    <property type="entry name" value="CSAPPISMRASE"/>
</dbReference>
<evidence type="ECO:0000256" key="4">
    <source>
        <dbReference type="SAM" id="Phobius"/>
    </source>
</evidence>
<dbReference type="GO" id="GO:0008237">
    <property type="term" value="F:metallopeptidase activity"/>
    <property type="evidence" value="ECO:0007669"/>
    <property type="project" value="InterPro"/>
</dbReference>
<dbReference type="SUPFAM" id="SSF50891">
    <property type="entry name" value="Cyclophilin-like"/>
    <property type="match status" value="1"/>
</dbReference>
<organism evidence="6 7">
    <name type="scientific">Bremerella volcania</name>
    <dbReference type="NCBI Taxonomy" id="2527984"/>
    <lineage>
        <taxon>Bacteria</taxon>
        <taxon>Pseudomonadati</taxon>
        <taxon>Planctomycetota</taxon>
        <taxon>Planctomycetia</taxon>
        <taxon>Pirellulales</taxon>
        <taxon>Pirellulaceae</taxon>
        <taxon>Bremerella</taxon>
    </lineage>
</organism>
<dbReference type="Gene3D" id="3.40.390.10">
    <property type="entry name" value="Collagenase (Catalytic Domain)"/>
    <property type="match status" value="1"/>
</dbReference>
<dbReference type="InterPro" id="IPR029000">
    <property type="entry name" value="Cyclophilin-like_dom_sf"/>
</dbReference>
<dbReference type="SUPFAM" id="SSF52833">
    <property type="entry name" value="Thioredoxin-like"/>
    <property type="match status" value="1"/>
</dbReference>
<dbReference type="GO" id="GO:0003755">
    <property type="term" value="F:peptidyl-prolyl cis-trans isomerase activity"/>
    <property type="evidence" value="ECO:0007669"/>
    <property type="project" value="UniProtKB-KW"/>
</dbReference>
<evidence type="ECO:0000313" key="6">
    <source>
        <dbReference type="EMBL" id="QDU75022.1"/>
    </source>
</evidence>
<dbReference type="PANTHER" id="PTHR45625:SF4">
    <property type="entry name" value="PEPTIDYLPROLYL ISOMERASE DOMAIN AND WD REPEAT-CONTAINING PROTEIN 1"/>
    <property type="match status" value="1"/>
</dbReference>
<dbReference type="Gene3D" id="2.40.100.10">
    <property type="entry name" value="Cyclophilin-like"/>
    <property type="match status" value="1"/>
</dbReference>
<protein>
    <recommendedName>
        <fullName evidence="1">peptidylprolyl isomerase</fullName>
        <ecNumber evidence="1">5.2.1.8</ecNumber>
    </recommendedName>
</protein>
<proteinExistence type="predicted"/>
<dbReference type="RefSeq" id="WP_144972081.1">
    <property type="nucleotide sequence ID" value="NZ_CP036289.1"/>
</dbReference>
<feature type="domain" description="PPIase cyclophilin-type" evidence="5">
    <location>
        <begin position="251"/>
        <end position="392"/>
    </location>
</feature>
<dbReference type="NCBIfam" id="NF012211">
    <property type="entry name" value="tand_rpt_95"/>
    <property type="match status" value="2"/>
</dbReference>
<dbReference type="Gene3D" id="2.60.40.3440">
    <property type="match status" value="2"/>
</dbReference>
<dbReference type="Pfam" id="PF00160">
    <property type="entry name" value="Pro_isomerase"/>
    <property type="match status" value="1"/>
</dbReference>
<dbReference type="InterPro" id="IPR018247">
    <property type="entry name" value="EF_Hand_1_Ca_BS"/>
</dbReference>
<evidence type="ECO:0000256" key="2">
    <source>
        <dbReference type="ARBA" id="ARBA00023110"/>
    </source>
</evidence>
<keyword evidence="4" id="KW-1133">Transmembrane helix</keyword>
<dbReference type="SUPFAM" id="SSF55486">
    <property type="entry name" value="Metalloproteases ('zincins'), catalytic domain"/>
    <property type="match status" value="1"/>
</dbReference>